<proteinExistence type="predicted"/>
<dbReference type="RefSeq" id="WP_093933689.1">
    <property type="nucleotide sequence ID" value="NZ_NMQT01000033.1"/>
</dbReference>
<organism evidence="1 2">
    <name type="scientific">Amycolatopsis thailandensis</name>
    <dbReference type="NCBI Taxonomy" id="589330"/>
    <lineage>
        <taxon>Bacteria</taxon>
        <taxon>Bacillati</taxon>
        <taxon>Actinomycetota</taxon>
        <taxon>Actinomycetes</taxon>
        <taxon>Pseudonocardiales</taxon>
        <taxon>Pseudonocardiaceae</taxon>
        <taxon>Amycolatopsis</taxon>
    </lineage>
</organism>
<dbReference type="EMBL" id="NMQT01000033">
    <property type="protein sequence ID" value="OXM56940.1"/>
    <property type="molecule type" value="Genomic_DNA"/>
</dbReference>
<name>A0A229SDL6_9PSEU</name>
<accession>A0A229SDL6</accession>
<sequence length="135" mass="15480">MRSVFVFPRLDQVDTFAVLNALSPGQNAPWLVEDVLYCWLETEDGSLYRGWEQEADERLIPAIGHRPAWAIEIEVSGRVDGTEQLRRLVLTLLEHGGVVVDDYSDHAWTAGEIRAHTRYEGLTFFDFRGSYNRLI</sequence>
<evidence type="ECO:0000313" key="1">
    <source>
        <dbReference type="EMBL" id="OXM56940.1"/>
    </source>
</evidence>
<dbReference type="OrthoDB" id="3078509at2"/>
<comment type="caution">
    <text evidence="1">The sequence shown here is derived from an EMBL/GenBank/DDBJ whole genome shotgun (WGS) entry which is preliminary data.</text>
</comment>
<gene>
    <name evidence="1" type="ORF">CFP71_10720</name>
</gene>
<reference evidence="1 2" key="1">
    <citation type="submission" date="2017-07" db="EMBL/GenBank/DDBJ databases">
        <title>Amycolatopsis thailandensis Genome sequencing and assembly.</title>
        <authorList>
            <person name="Kaur N."/>
            <person name="Mayilraj S."/>
        </authorList>
    </citation>
    <scope>NUCLEOTIDE SEQUENCE [LARGE SCALE GENOMIC DNA]</scope>
    <source>
        <strain evidence="1 2">JCM 16380</strain>
    </source>
</reference>
<protein>
    <submittedName>
        <fullName evidence="1">Uncharacterized protein</fullName>
    </submittedName>
</protein>
<dbReference type="AlphaFoldDB" id="A0A229SDL6"/>
<keyword evidence="2" id="KW-1185">Reference proteome</keyword>
<dbReference type="Proteomes" id="UP000215223">
    <property type="component" value="Unassembled WGS sequence"/>
</dbReference>
<evidence type="ECO:0000313" key="2">
    <source>
        <dbReference type="Proteomes" id="UP000215223"/>
    </source>
</evidence>